<dbReference type="EMBL" id="JAPPUY010000003">
    <property type="protein sequence ID" value="MCY4745760.1"/>
    <property type="molecule type" value="Genomic_DNA"/>
</dbReference>
<comment type="caution">
    <text evidence="1">The sequence shown here is derived from an EMBL/GenBank/DDBJ whole genome shotgun (WGS) entry which is preliminary data.</text>
</comment>
<evidence type="ECO:0000313" key="2">
    <source>
        <dbReference type="Proteomes" id="UP001076464"/>
    </source>
</evidence>
<reference evidence="1" key="1">
    <citation type="submission" date="2022-08" db="EMBL/GenBank/DDBJ databases">
        <title>Genome sequencing of Pelomonas sp. UHG3.</title>
        <authorList>
            <person name="So Y."/>
        </authorList>
    </citation>
    <scope>NUCLEOTIDE SEQUENCE</scope>
    <source>
        <strain evidence="1">UHG3</strain>
    </source>
</reference>
<name>A0ACC6CBV3_9BURK</name>
<proteinExistence type="predicted"/>
<evidence type="ECO:0000313" key="1">
    <source>
        <dbReference type="EMBL" id="MCY4745760.1"/>
    </source>
</evidence>
<gene>
    <name evidence="1" type="ORF">NYO99_12320</name>
</gene>
<keyword evidence="2" id="KW-1185">Reference proteome</keyword>
<organism evidence="1 2">
    <name type="scientific">Roseateles hydrophilus</name>
    <dbReference type="NCBI Taxonomy" id="2975054"/>
    <lineage>
        <taxon>Bacteria</taxon>
        <taxon>Pseudomonadati</taxon>
        <taxon>Pseudomonadota</taxon>
        <taxon>Betaproteobacteria</taxon>
        <taxon>Burkholderiales</taxon>
        <taxon>Sphaerotilaceae</taxon>
        <taxon>Roseateles</taxon>
    </lineage>
</organism>
<protein>
    <submittedName>
        <fullName evidence="1">DMT family transporter</fullName>
    </submittedName>
</protein>
<accession>A0ACC6CBV3</accession>
<sequence length="353" mass="36943">MHRLVLTGPALRGGALALLAALLFGASMPLVQQVGRGLGPFTTAALLYAGAACIGALLRQRPEREAALRRADLPRLLLLAACGAVIGPVALAWGLQRTSGTGASLMLTLEALFTALLAWRLYGEVMDRRVWAALLMLFAGGVVLVLDQGRGGNSQLLGLLAIGLATVAWGVDNCLSRALAERDPGQVVMAKAALGAGAALVLAVLAGEPLPGAAAASALLVIGASGYGLSLRFYLLAQRTFGAARTGSVFAFAPFVGAGIALLMGDRLASWGMAAGGALMLAGVALHLMESHAHEHEHEALEHEHAHTHTHGDDHHDHWHDPMPVGAHSHPHRHEPKRHAHPHVPDAHHTHRH</sequence>
<dbReference type="Proteomes" id="UP001076464">
    <property type="component" value="Unassembled WGS sequence"/>
</dbReference>